<evidence type="ECO:0000256" key="1">
    <source>
        <dbReference type="SAM" id="MobiDB-lite"/>
    </source>
</evidence>
<dbReference type="Proteomes" id="UP001589943">
    <property type="component" value="Unassembled WGS sequence"/>
</dbReference>
<name>A0ABV6PEW7_9SPHN</name>
<organism evidence="4 5">
    <name type="scientific">Novosphingobium aquiterrae</name>
    <dbReference type="NCBI Taxonomy" id="624388"/>
    <lineage>
        <taxon>Bacteria</taxon>
        <taxon>Pseudomonadati</taxon>
        <taxon>Pseudomonadota</taxon>
        <taxon>Alphaproteobacteria</taxon>
        <taxon>Sphingomonadales</taxon>
        <taxon>Sphingomonadaceae</taxon>
        <taxon>Novosphingobium</taxon>
    </lineage>
</organism>
<evidence type="ECO:0000256" key="3">
    <source>
        <dbReference type="SAM" id="SignalP"/>
    </source>
</evidence>
<feature type="signal peptide" evidence="3">
    <location>
        <begin position="1"/>
        <end position="27"/>
    </location>
</feature>
<keyword evidence="2" id="KW-1133">Transmembrane helix</keyword>
<dbReference type="RefSeq" id="WP_379479861.1">
    <property type="nucleotide sequence ID" value="NZ_JBHLTL010000001.1"/>
</dbReference>
<evidence type="ECO:0000256" key="2">
    <source>
        <dbReference type="SAM" id="Phobius"/>
    </source>
</evidence>
<dbReference type="EMBL" id="JBHLTL010000001">
    <property type="protein sequence ID" value="MFC0588359.1"/>
    <property type="molecule type" value="Genomic_DNA"/>
</dbReference>
<keyword evidence="2" id="KW-0472">Membrane</keyword>
<keyword evidence="5" id="KW-1185">Reference proteome</keyword>
<feature type="chain" id="PRO_5047145109" description="17 kDa surface antigen" evidence="3">
    <location>
        <begin position="28"/>
        <end position="147"/>
    </location>
</feature>
<evidence type="ECO:0000313" key="4">
    <source>
        <dbReference type="EMBL" id="MFC0588359.1"/>
    </source>
</evidence>
<keyword evidence="2" id="KW-0812">Transmembrane</keyword>
<feature type="compositionally biased region" description="Basic and acidic residues" evidence="1">
    <location>
        <begin position="67"/>
        <end position="99"/>
    </location>
</feature>
<accession>A0ABV6PEW7</accession>
<proteinExistence type="predicted"/>
<dbReference type="InterPro" id="IPR019771">
    <property type="entry name" value="F-actin_capping_bsu_CS"/>
</dbReference>
<sequence length="147" mass="16294">MTGIFKKSVLAAALAATTLATATPAMADPYGNYRHRGNGDTAGAAILGGIIGLTIGVIAASAGKKHDRCDYNRDHDGYRDGYRHDNRGRYCDRDGRYRDYPQQGGYYGNDPRQGGYYDRQGDDYAQRGYREGDDDRGYDERGDRQGY</sequence>
<reference evidence="4 5" key="1">
    <citation type="submission" date="2024-09" db="EMBL/GenBank/DDBJ databases">
        <authorList>
            <person name="Sun Q."/>
            <person name="Mori K."/>
        </authorList>
    </citation>
    <scope>NUCLEOTIDE SEQUENCE [LARGE SCALE GENOMIC DNA]</scope>
    <source>
        <strain evidence="4 5">NCAIM B.02537</strain>
    </source>
</reference>
<feature type="compositionally biased region" description="Basic and acidic residues" evidence="1">
    <location>
        <begin position="119"/>
        <end position="147"/>
    </location>
</feature>
<gene>
    <name evidence="4" type="ORF">ACFFF7_02930</name>
</gene>
<feature type="region of interest" description="Disordered" evidence="1">
    <location>
        <begin position="67"/>
        <end position="147"/>
    </location>
</feature>
<evidence type="ECO:0008006" key="6">
    <source>
        <dbReference type="Google" id="ProtNLM"/>
    </source>
</evidence>
<evidence type="ECO:0000313" key="5">
    <source>
        <dbReference type="Proteomes" id="UP001589943"/>
    </source>
</evidence>
<dbReference type="PROSITE" id="PS00231">
    <property type="entry name" value="F_ACTIN_CAPPING_BETA"/>
    <property type="match status" value="1"/>
</dbReference>
<comment type="caution">
    <text evidence="4">The sequence shown here is derived from an EMBL/GenBank/DDBJ whole genome shotgun (WGS) entry which is preliminary data.</text>
</comment>
<protein>
    <recommendedName>
        <fullName evidence="6">17 kDa surface antigen</fullName>
    </recommendedName>
</protein>
<feature type="transmembrane region" description="Helical" evidence="2">
    <location>
        <begin position="43"/>
        <end position="63"/>
    </location>
</feature>
<keyword evidence="3" id="KW-0732">Signal</keyword>